<dbReference type="PANTHER" id="PTHR39518">
    <property type="entry name" value="UPF0215 PROTEIN MJ1150"/>
    <property type="match status" value="1"/>
</dbReference>
<evidence type="ECO:0000256" key="1">
    <source>
        <dbReference type="HAMAP-Rule" id="MF_00582"/>
    </source>
</evidence>
<gene>
    <name evidence="2" type="ORF">GCM10025751_16200</name>
</gene>
<dbReference type="EMBL" id="BAABKX010000001">
    <property type="protein sequence ID" value="GAA5046669.1"/>
    <property type="molecule type" value="Genomic_DNA"/>
</dbReference>
<reference evidence="2 3" key="1">
    <citation type="journal article" date="2019" name="Int. J. Syst. Evol. Microbiol.">
        <title>The Global Catalogue of Microorganisms (GCM) 10K type strain sequencing project: providing services to taxonomists for standard genome sequencing and annotation.</title>
        <authorList>
            <consortium name="The Broad Institute Genomics Platform"/>
            <consortium name="The Broad Institute Genome Sequencing Center for Infectious Disease"/>
            <person name="Wu L."/>
            <person name="Ma J."/>
        </authorList>
    </citation>
    <scope>NUCLEOTIDE SEQUENCE [LARGE SCALE GENOMIC DNA]</scope>
    <source>
        <strain evidence="2 3">JCM 17504</strain>
    </source>
</reference>
<name>A0AAV3UF50_9EURY</name>
<dbReference type="PIRSF" id="PIRSF006380">
    <property type="entry name" value="UCP006380"/>
    <property type="match status" value="1"/>
</dbReference>
<dbReference type="Gene3D" id="3.30.2170.10">
    <property type="entry name" value="archaeoglobus fulgidus dsm 4304 superfamily"/>
    <property type="match status" value="1"/>
</dbReference>
<dbReference type="AlphaFoldDB" id="A0AAV3UF50"/>
<dbReference type="HAMAP" id="MF_00582">
    <property type="entry name" value="UPF0215"/>
    <property type="match status" value="1"/>
</dbReference>
<dbReference type="InterPro" id="IPR002802">
    <property type="entry name" value="Endo_dU"/>
</dbReference>
<comment type="caution">
    <text evidence="2">The sequence shown here is derived from an EMBL/GenBank/DDBJ whole genome shotgun (WGS) entry which is preliminary data.</text>
</comment>
<dbReference type="RefSeq" id="WP_227776402.1">
    <property type="nucleotide sequence ID" value="NZ_BAABKX010000001.1"/>
</dbReference>
<dbReference type="Proteomes" id="UP001501729">
    <property type="component" value="Unassembled WGS sequence"/>
</dbReference>
<protein>
    <recommendedName>
        <fullName evidence="1">UPF0215 protein GCM10025751_16200</fullName>
    </recommendedName>
</protein>
<proteinExistence type="inferred from homology"/>
<organism evidence="2 3">
    <name type="scientific">Haladaptatus pallidirubidus</name>
    <dbReference type="NCBI Taxonomy" id="1008152"/>
    <lineage>
        <taxon>Archaea</taxon>
        <taxon>Methanobacteriati</taxon>
        <taxon>Methanobacteriota</taxon>
        <taxon>Stenosarchaea group</taxon>
        <taxon>Halobacteria</taxon>
        <taxon>Halobacteriales</taxon>
        <taxon>Haladaptataceae</taxon>
        <taxon>Haladaptatus</taxon>
    </lineage>
</organism>
<dbReference type="PANTHER" id="PTHR39518:SF2">
    <property type="entry name" value="UPF0215 PROTEIN MJ1150"/>
    <property type="match status" value="1"/>
</dbReference>
<comment type="similarity">
    <text evidence="1">Belongs to the UPF0215 family.</text>
</comment>
<evidence type="ECO:0000313" key="3">
    <source>
        <dbReference type="Proteomes" id="UP001501729"/>
    </source>
</evidence>
<dbReference type="GeneID" id="68612216"/>
<sequence length="197" mass="21599">MKPGVRSLGVAESYHATASGEDETTSTLAGVVTRASRVADGFVFGTCTVGGTDVSDAIIDLGKRLDREDVRYVFISGIALSWYNIVDMHRISDALDRPVVSVTFEESDGLGAALESEFSGEELERRREIYRRQPARHELAVNDQTVFVRNVGIAEDEARDVVRAFTPEGGRPEPLRVARLAARAGDEWRTANQTRDG</sequence>
<evidence type="ECO:0000313" key="2">
    <source>
        <dbReference type="EMBL" id="GAA5046669.1"/>
    </source>
</evidence>
<keyword evidence="3" id="KW-1185">Reference proteome</keyword>
<accession>A0AAV3UF50</accession>
<dbReference type="Pfam" id="PF01949">
    <property type="entry name" value="Endo_dU"/>
    <property type="match status" value="1"/>
</dbReference>